<feature type="chain" id="PRO_5046965512" evidence="5">
    <location>
        <begin position="24"/>
        <end position="642"/>
    </location>
</feature>
<sequence>MMFPTCWSAVVLALMCSFENVNATDRYKVIQKQRTWYQARDDCESRNAHLAVIRSHQDNSDVKDLLSQDIGNVWIGVNDLYNEGTYKYVTGRDATYTNWRDGEPSDGSGRENCVEMSYEYDFKWNDCPCTLTRNYVCEYYPCDTQSVINAQLKSCTDDMNHGSLCIYTCIRGYTAESSLVTTCGLNRQWNPSIINCTVITCDIPPSVSNTELSSCSNGAKYGSRCTYTCVNGYEAVTSMDTTCGSHGKWNVTSIICNRITCDVPPSGTNIGSPFCTNGVNYGSQCQYTCDTRHEAVTPLVTSCQSNGEWNVTSIICDVTHCDIPPPGSNTEWPSCSDGVNYGSQCNYTCIRGYEAVTSMVTTCESRGQWNHDNIICKRIVTSTLHQSEYSSPITNIPHLEESPGTVSIPGMFAGVAVICLCLGFGVSLIVGYLKNRNCKKTHSRAVDGNNAAADENKYKPLNLHDIVPPIYETIDKEPTYQNDTPFSNAHLADIRSSQENSDVKALLSSAEGNVWIGVNDLYKEGTFEYMTGGRVTYTDWYYGEPNNSGEEDCGEMRRELGFKWNDESCTEQNWGYVCEYYIIICDIPPSGSNTELSSCSNGVMYGSMCRYTCINGYEAFTSMVTTCGSNGQWSVTSIICNS</sequence>
<proteinExistence type="predicted"/>
<feature type="domain" description="Sushi" evidence="7">
    <location>
        <begin position="319"/>
        <end position="378"/>
    </location>
</feature>
<dbReference type="PROSITE" id="PS00615">
    <property type="entry name" value="C_TYPE_LECTIN_1"/>
    <property type="match status" value="1"/>
</dbReference>
<evidence type="ECO:0000256" key="5">
    <source>
        <dbReference type="SAM" id="SignalP"/>
    </source>
</evidence>
<feature type="disulfide bond" evidence="3">
    <location>
        <begin position="613"/>
        <end position="640"/>
    </location>
</feature>
<dbReference type="InterPro" id="IPR000436">
    <property type="entry name" value="Sushi_SCR_CCP_dom"/>
</dbReference>
<keyword evidence="4" id="KW-0812">Transmembrane</keyword>
<dbReference type="RefSeq" id="XP_006818100.1">
    <property type="nucleotide sequence ID" value="XM_006818037.1"/>
</dbReference>
<dbReference type="InterPro" id="IPR050111">
    <property type="entry name" value="C-type_lectin/snaclec_domain"/>
</dbReference>
<keyword evidence="3" id="KW-0768">Sushi</keyword>
<feature type="domain" description="Sushi" evidence="7">
    <location>
        <begin position="259"/>
        <end position="318"/>
    </location>
</feature>
<dbReference type="PROSITE" id="PS50041">
    <property type="entry name" value="C_TYPE_LECTIN_2"/>
    <property type="match status" value="2"/>
</dbReference>
<evidence type="ECO:0000256" key="2">
    <source>
        <dbReference type="ARBA" id="ARBA00023157"/>
    </source>
</evidence>
<evidence type="ECO:0000313" key="8">
    <source>
        <dbReference type="Proteomes" id="UP000694865"/>
    </source>
</evidence>
<evidence type="ECO:0000256" key="3">
    <source>
        <dbReference type="PROSITE-ProRule" id="PRU00302"/>
    </source>
</evidence>
<dbReference type="SMART" id="SM00032">
    <property type="entry name" value="CCP"/>
    <property type="match status" value="5"/>
</dbReference>
<dbReference type="InterPro" id="IPR016187">
    <property type="entry name" value="CTDL_fold"/>
</dbReference>
<evidence type="ECO:0000259" key="7">
    <source>
        <dbReference type="PROSITE" id="PS50923"/>
    </source>
</evidence>
<organism evidence="8 9">
    <name type="scientific">Saccoglossus kowalevskii</name>
    <name type="common">Acorn worm</name>
    <dbReference type="NCBI Taxonomy" id="10224"/>
    <lineage>
        <taxon>Eukaryota</taxon>
        <taxon>Metazoa</taxon>
        <taxon>Hemichordata</taxon>
        <taxon>Enteropneusta</taxon>
        <taxon>Harrimaniidae</taxon>
        <taxon>Saccoglossus</taxon>
    </lineage>
</organism>
<accession>A0ABM0MDK9</accession>
<dbReference type="Proteomes" id="UP000694865">
    <property type="component" value="Unplaced"/>
</dbReference>
<dbReference type="Pfam" id="PF00084">
    <property type="entry name" value="Sushi"/>
    <property type="match status" value="5"/>
</dbReference>
<keyword evidence="2 3" id="KW-1015">Disulfide bond</keyword>
<evidence type="ECO:0000259" key="6">
    <source>
        <dbReference type="PROSITE" id="PS50041"/>
    </source>
</evidence>
<feature type="disulfide bond" evidence="3">
    <location>
        <begin position="289"/>
        <end position="316"/>
    </location>
</feature>
<dbReference type="PROSITE" id="PS50923">
    <property type="entry name" value="SUSHI"/>
    <property type="match status" value="5"/>
</dbReference>
<feature type="disulfide bond" evidence="3">
    <location>
        <begin position="349"/>
        <end position="376"/>
    </location>
</feature>
<keyword evidence="1 5" id="KW-0732">Signal</keyword>
<comment type="caution">
    <text evidence="3">Lacks conserved residue(s) required for the propagation of feature annotation.</text>
</comment>
<gene>
    <name evidence="9" type="primary">LOC102806863</name>
</gene>
<dbReference type="GeneID" id="102806863"/>
<dbReference type="Gene3D" id="3.10.100.10">
    <property type="entry name" value="Mannose-Binding Protein A, subunit A"/>
    <property type="match status" value="2"/>
</dbReference>
<name>A0ABM0MDK9_SACKO</name>
<dbReference type="CDD" id="cd00037">
    <property type="entry name" value="CLECT"/>
    <property type="match status" value="1"/>
</dbReference>
<dbReference type="CDD" id="cd00033">
    <property type="entry name" value="CCP"/>
    <property type="match status" value="5"/>
</dbReference>
<feature type="signal peptide" evidence="5">
    <location>
        <begin position="1"/>
        <end position="23"/>
    </location>
</feature>
<dbReference type="PANTHER" id="PTHR22803">
    <property type="entry name" value="MANNOSE, PHOSPHOLIPASE, LECTIN RECEPTOR RELATED"/>
    <property type="match status" value="1"/>
</dbReference>
<dbReference type="SUPFAM" id="SSF57535">
    <property type="entry name" value="Complement control module/SCR domain"/>
    <property type="match status" value="5"/>
</dbReference>
<dbReference type="InterPro" id="IPR035976">
    <property type="entry name" value="Sushi/SCR/CCP_sf"/>
</dbReference>
<feature type="transmembrane region" description="Helical" evidence="4">
    <location>
        <begin position="411"/>
        <end position="433"/>
    </location>
</feature>
<keyword evidence="8" id="KW-1185">Reference proteome</keyword>
<feature type="domain" description="Sushi" evidence="7">
    <location>
        <begin position="583"/>
        <end position="642"/>
    </location>
</feature>
<feature type="disulfide bond" evidence="3">
    <location>
        <begin position="169"/>
        <end position="196"/>
    </location>
</feature>
<dbReference type="Gene3D" id="2.10.70.10">
    <property type="entry name" value="Complement Module, domain 1"/>
    <property type="match status" value="5"/>
</dbReference>
<keyword evidence="4" id="KW-0472">Membrane</keyword>
<dbReference type="InterPro" id="IPR018378">
    <property type="entry name" value="C-type_lectin_CS"/>
</dbReference>
<feature type="domain" description="C-type lectin" evidence="6">
    <location>
        <begin position="488"/>
        <end position="572"/>
    </location>
</feature>
<dbReference type="SUPFAM" id="SSF56436">
    <property type="entry name" value="C-type lectin-like"/>
    <property type="match status" value="2"/>
</dbReference>
<feature type="domain" description="Sushi" evidence="7">
    <location>
        <begin position="140"/>
        <end position="198"/>
    </location>
</feature>
<dbReference type="InterPro" id="IPR001304">
    <property type="entry name" value="C-type_lectin-like"/>
</dbReference>
<feature type="domain" description="Sushi" evidence="7">
    <location>
        <begin position="199"/>
        <end position="258"/>
    </location>
</feature>
<protein>
    <submittedName>
        <fullName evidence="9">Sushi, von Willebrand factor type A, EGF and pentraxin domain-containing protein 1-like</fullName>
    </submittedName>
</protein>
<keyword evidence="4" id="KW-1133">Transmembrane helix</keyword>
<feature type="domain" description="C-type lectin" evidence="6">
    <location>
        <begin position="27"/>
        <end position="138"/>
    </location>
</feature>
<reference evidence="9" key="1">
    <citation type="submission" date="2025-08" db="UniProtKB">
        <authorList>
            <consortium name="RefSeq"/>
        </authorList>
    </citation>
    <scope>IDENTIFICATION</scope>
    <source>
        <tissue evidence="9">Testes</tissue>
    </source>
</reference>
<dbReference type="InterPro" id="IPR016186">
    <property type="entry name" value="C-type_lectin-like/link_sf"/>
</dbReference>
<evidence type="ECO:0000256" key="1">
    <source>
        <dbReference type="ARBA" id="ARBA00022729"/>
    </source>
</evidence>
<evidence type="ECO:0000313" key="9">
    <source>
        <dbReference type="RefSeq" id="XP_006818100.1"/>
    </source>
</evidence>
<dbReference type="Pfam" id="PF00059">
    <property type="entry name" value="Lectin_C"/>
    <property type="match status" value="2"/>
</dbReference>
<dbReference type="SMART" id="SM00034">
    <property type="entry name" value="CLECT"/>
    <property type="match status" value="2"/>
</dbReference>
<evidence type="ECO:0000256" key="4">
    <source>
        <dbReference type="SAM" id="Phobius"/>
    </source>
</evidence>
<feature type="disulfide bond" evidence="3">
    <location>
        <begin position="229"/>
        <end position="256"/>
    </location>
</feature>